<feature type="region of interest" description="Disordered" evidence="1">
    <location>
        <begin position="1"/>
        <end position="140"/>
    </location>
</feature>
<feature type="compositionally biased region" description="Acidic residues" evidence="1">
    <location>
        <begin position="112"/>
        <end position="140"/>
    </location>
</feature>
<protein>
    <submittedName>
        <fullName evidence="2">Uncharacterized protein</fullName>
    </submittedName>
</protein>
<dbReference type="RefSeq" id="XP_024728105.1">
    <property type="nucleotide sequence ID" value="XM_024881688.1"/>
</dbReference>
<organism evidence="2 3">
    <name type="scientific">Hyaloscypha bicolor E</name>
    <dbReference type="NCBI Taxonomy" id="1095630"/>
    <lineage>
        <taxon>Eukaryota</taxon>
        <taxon>Fungi</taxon>
        <taxon>Dikarya</taxon>
        <taxon>Ascomycota</taxon>
        <taxon>Pezizomycotina</taxon>
        <taxon>Leotiomycetes</taxon>
        <taxon>Helotiales</taxon>
        <taxon>Hyaloscyphaceae</taxon>
        <taxon>Hyaloscypha</taxon>
        <taxon>Hyaloscypha bicolor</taxon>
    </lineage>
</organism>
<keyword evidence="3" id="KW-1185">Reference proteome</keyword>
<reference evidence="2 3" key="1">
    <citation type="submission" date="2016-04" db="EMBL/GenBank/DDBJ databases">
        <title>A degradative enzymes factory behind the ericoid mycorrhizal symbiosis.</title>
        <authorList>
            <consortium name="DOE Joint Genome Institute"/>
            <person name="Martino E."/>
            <person name="Morin E."/>
            <person name="Grelet G."/>
            <person name="Kuo A."/>
            <person name="Kohler A."/>
            <person name="Daghino S."/>
            <person name="Barry K."/>
            <person name="Choi C."/>
            <person name="Cichocki N."/>
            <person name="Clum A."/>
            <person name="Copeland A."/>
            <person name="Hainaut M."/>
            <person name="Haridas S."/>
            <person name="Labutti K."/>
            <person name="Lindquist E."/>
            <person name="Lipzen A."/>
            <person name="Khouja H.-R."/>
            <person name="Murat C."/>
            <person name="Ohm R."/>
            <person name="Olson A."/>
            <person name="Spatafora J."/>
            <person name="Veneault-Fourrey C."/>
            <person name="Henrissat B."/>
            <person name="Grigoriev I."/>
            <person name="Martin F."/>
            <person name="Perotto S."/>
        </authorList>
    </citation>
    <scope>NUCLEOTIDE SEQUENCE [LARGE SCALE GENOMIC DNA]</scope>
    <source>
        <strain evidence="2 3">E</strain>
    </source>
</reference>
<dbReference type="Proteomes" id="UP000235371">
    <property type="component" value="Unassembled WGS sequence"/>
</dbReference>
<feature type="compositionally biased region" description="Acidic residues" evidence="1">
    <location>
        <begin position="82"/>
        <end position="94"/>
    </location>
</feature>
<dbReference type="AlphaFoldDB" id="A0A2J6SKA1"/>
<dbReference type="EMBL" id="KZ613912">
    <property type="protein sequence ID" value="PMD51201.1"/>
    <property type="molecule type" value="Genomic_DNA"/>
</dbReference>
<evidence type="ECO:0000313" key="3">
    <source>
        <dbReference type="Proteomes" id="UP000235371"/>
    </source>
</evidence>
<sequence length="140" mass="15700">MSTPNEDEADRDNGTYAYREEEEEVAQYYTRQGIGYQDPPQYEDHEGHQQPGNANPPGTTMDEDDFYYGMGGEGSAPNQTDAPEDVPSYDDPEPEATHAAGGGTYFVRGGDGAEDEEDLVEEEEVEDFEDEEVYEDEDEY</sequence>
<evidence type="ECO:0000256" key="1">
    <source>
        <dbReference type="SAM" id="MobiDB-lite"/>
    </source>
</evidence>
<dbReference type="InParanoid" id="A0A2J6SKA1"/>
<gene>
    <name evidence="2" type="ORF">K444DRAFT_620352</name>
</gene>
<accession>A0A2J6SKA1</accession>
<name>A0A2J6SKA1_9HELO</name>
<proteinExistence type="predicted"/>
<evidence type="ECO:0000313" key="2">
    <source>
        <dbReference type="EMBL" id="PMD51201.1"/>
    </source>
</evidence>
<dbReference type="GeneID" id="36589765"/>
<feature type="compositionally biased region" description="Acidic residues" evidence="1">
    <location>
        <begin position="1"/>
        <end position="10"/>
    </location>
</feature>